<dbReference type="NCBIfam" id="TIGR00593">
    <property type="entry name" value="pola"/>
    <property type="match status" value="1"/>
</dbReference>
<dbReference type="SMART" id="SM00475">
    <property type="entry name" value="53EXOc"/>
    <property type="match status" value="1"/>
</dbReference>
<keyword evidence="6 16" id="KW-0235">DNA replication</keyword>
<dbReference type="SMART" id="SM00474">
    <property type="entry name" value="35EXOc"/>
    <property type="match status" value="1"/>
</dbReference>
<evidence type="ECO:0000256" key="14">
    <source>
        <dbReference type="ARBA" id="ARBA00049244"/>
    </source>
</evidence>
<evidence type="ECO:0000256" key="8">
    <source>
        <dbReference type="ARBA" id="ARBA00022763"/>
    </source>
</evidence>
<feature type="domain" description="5'-3' exonuclease" evidence="18">
    <location>
        <begin position="2"/>
        <end position="269"/>
    </location>
</feature>
<organism evidence="20 21">
    <name type="scientific">Porphyromonas canoris</name>
    <dbReference type="NCBI Taxonomy" id="36875"/>
    <lineage>
        <taxon>Bacteria</taxon>
        <taxon>Pseudomonadati</taxon>
        <taxon>Bacteroidota</taxon>
        <taxon>Bacteroidia</taxon>
        <taxon>Bacteroidales</taxon>
        <taxon>Porphyromonadaceae</taxon>
        <taxon>Porphyromonas</taxon>
    </lineage>
</organism>
<dbReference type="InterPro" id="IPR002421">
    <property type="entry name" value="5-3_exonuclease"/>
</dbReference>
<keyword evidence="10 16" id="KW-0269">Exonuclease</keyword>
<evidence type="ECO:0000313" key="21">
    <source>
        <dbReference type="Proteomes" id="UP000030101"/>
    </source>
</evidence>
<dbReference type="InterPro" id="IPR002562">
    <property type="entry name" value="3'-5'_exonuclease_dom"/>
</dbReference>
<evidence type="ECO:0000256" key="12">
    <source>
        <dbReference type="ARBA" id="ARBA00023125"/>
    </source>
</evidence>
<evidence type="ECO:0000259" key="18">
    <source>
        <dbReference type="SMART" id="SM00475"/>
    </source>
</evidence>
<dbReference type="SUPFAM" id="SSF53098">
    <property type="entry name" value="Ribonuclease H-like"/>
    <property type="match status" value="1"/>
</dbReference>
<dbReference type="SUPFAM" id="SSF56672">
    <property type="entry name" value="DNA/RNA polymerases"/>
    <property type="match status" value="1"/>
</dbReference>
<feature type="domain" description="3'-5' exonuclease" evidence="17">
    <location>
        <begin position="334"/>
        <end position="515"/>
    </location>
</feature>
<evidence type="ECO:0000256" key="6">
    <source>
        <dbReference type="ARBA" id="ARBA00022705"/>
    </source>
</evidence>
<keyword evidence="4 16" id="KW-0808">Transferase</keyword>
<dbReference type="Pfam" id="PF01612">
    <property type="entry name" value="DNA_pol_A_exo1"/>
    <property type="match status" value="1"/>
</dbReference>
<keyword evidence="5 16" id="KW-0548">Nucleotidyltransferase</keyword>
<feature type="domain" description="DNA-directed DNA polymerase family A palm" evidence="19">
    <location>
        <begin position="685"/>
        <end position="892"/>
    </location>
</feature>
<keyword evidence="7" id="KW-0540">Nuclease</keyword>
<dbReference type="CDD" id="cd09898">
    <property type="entry name" value="H3TH_53EXO"/>
    <property type="match status" value="1"/>
</dbReference>
<dbReference type="CDD" id="cd09859">
    <property type="entry name" value="PIN_53EXO"/>
    <property type="match status" value="1"/>
</dbReference>
<dbReference type="Pfam" id="PF00476">
    <property type="entry name" value="DNA_pol_A"/>
    <property type="match status" value="1"/>
</dbReference>
<dbReference type="Gene3D" id="1.10.150.20">
    <property type="entry name" value="5' to 3' exonuclease, C-terminal subdomain"/>
    <property type="match status" value="2"/>
</dbReference>
<dbReference type="RefSeq" id="WP_036791268.1">
    <property type="nucleotide sequence ID" value="NZ_JQZV01000013.1"/>
</dbReference>
<evidence type="ECO:0000256" key="11">
    <source>
        <dbReference type="ARBA" id="ARBA00022932"/>
    </source>
</evidence>
<evidence type="ECO:0000259" key="17">
    <source>
        <dbReference type="SMART" id="SM00474"/>
    </source>
</evidence>
<evidence type="ECO:0000256" key="1">
    <source>
        <dbReference type="ARBA" id="ARBA00007705"/>
    </source>
</evidence>
<dbReference type="InterPro" id="IPR036279">
    <property type="entry name" value="5-3_exonuclease_C_sf"/>
</dbReference>
<dbReference type="EMBL" id="JQZV01000013">
    <property type="protein sequence ID" value="KGN91786.1"/>
    <property type="molecule type" value="Genomic_DNA"/>
</dbReference>
<dbReference type="InterPro" id="IPR002298">
    <property type="entry name" value="DNA_polymerase_A"/>
</dbReference>
<evidence type="ECO:0000256" key="16">
    <source>
        <dbReference type="RuleBase" id="RU004460"/>
    </source>
</evidence>
<dbReference type="InterPro" id="IPR008918">
    <property type="entry name" value="HhH2"/>
</dbReference>
<dbReference type="PANTHER" id="PTHR10133">
    <property type="entry name" value="DNA POLYMERASE I"/>
    <property type="match status" value="1"/>
</dbReference>
<dbReference type="EC" id="2.7.7.7" evidence="2 15"/>
<keyword evidence="12 16" id="KW-0238">DNA-binding</keyword>
<dbReference type="NCBIfam" id="NF004397">
    <property type="entry name" value="PRK05755.1"/>
    <property type="match status" value="1"/>
</dbReference>
<evidence type="ECO:0000256" key="13">
    <source>
        <dbReference type="ARBA" id="ARBA00023204"/>
    </source>
</evidence>
<dbReference type="PANTHER" id="PTHR10133:SF27">
    <property type="entry name" value="DNA POLYMERASE NU"/>
    <property type="match status" value="1"/>
</dbReference>
<protein>
    <recommendedName>
        <fullName evidence="3 15">DNA polymerase I</fullName>
        <ecNumber evidence="2 15">2.7.7.7</ecNumber>
    </recommendedName>
</protein>
<dbReference type="Pfam" id="PF01367">
    <property type="entry name" value="5_3_exonuc"/>
    <property type="match status" value="1"/>
</dbReference>
<dbReference type="InterPro" id="IPR020046">
    <property type="entry name" value="5-3_exonucl_a-hlix_arch_N"/>
</dbReference>
<dbReference type="SMART" id="SM00279">
    <property type="entry name" value="HhH2"/>
    <property type="match status" value="1"/>
</dbReference>
<reference evidence="20 21" key="1">
    <citation type="submission" date="2014-08" db="EMBL/GenBank/DDBJ databases">
        <title>Porphyromonas canoris strain:OH2762 Genome sequencing.</title>
        <authorList>
            <person name="Wallis C."/>
            <person name="Deusch O."/>
            <person name="O'Flynn C."/>
            <person name="Davis I."/>
            <person name="Jospin G."/>
            <person name="Darling A.E."/>
            <person name="Coil D.A."/>
            <person name="Alexiev A."/>
            <person name="Horsfall A."/>
            <person name="Kirkwood N."/>
            <person name="Harris S."/>
            <person name="Eisen J.A."/>
        </authorList>
    </citation>
    <scope>NUCLEOTIDE SEQUENCE [LARGE SCALE GENOMIC DNA]</scope>
    <source>
        <strain evidence="21">COT-108 OH2762</strain>
    </source>
</reference>
<dbReference type="InterPro" id="IPR012337">
    <property type="entry name" value="RNaseH-like_sf"/>
</dbReference>
<keyword evidence="9 16" id="KW-0378">Hydrolase</keyword>
<evidence type="ECO:0000256" key="7">
    <source>
        <dbReference type="ARBA" id="ARBA00022722"/>
    </source>
</evidence>
<sequence length="929" mass="104864">MSKQNLYLLDAYALIYRAYFAFISRPRINSKQQNTSAIYGFLLSFREILNRPDASYIAVAFDTSEDTFRHKIYPEYKATREASPEAIRFAIPYIKKIVQAYGVKIYEKPGYEADDIVGTIAHRMEHEKGTRPDRVFLVSPDKDYAQLVTDYSHLMRPVQGGGFEILSPNDVKEKYGFSEPSRMIDYLALMGDSSDNIPGCAGVGEKSAAKLLAEYPEGIEQIYEHLDEIKGALKKKLEAGKDMVALSKTLVTIDKNVPIDVVAEECLVKEKDVETLREIFSELEFRSFMDTLSPIESGGDISSSGTPMMRSLFDRAEEPAPSEAPAAPGVKGKYLRLTSEEECKALVEEIRKAGLFAFDTETDGLDSQSAGIVGASFACKEGEGYYLPLPEDQEEAEKELAVFRPLFEDPEILKIGQNIKFDLGILRRYGITSHGRQFDTMVAHYLIDPELSHGMDYLSSVYLNYKPQPITELIGERGKKQLSMRDVEVDKVVQYAAEDADVTLRLYHVLRKKIEADAALKKLFYDLEMPLTMVLVDMEAEGVTISTETLSKAKKGLEERLYDIEKSIHELAGLPFNINSPKEVGTILFEHLRLVEKPKKTKTGAYETREETLQKLKSKHPIIEQILQYRGIRKLLSTYVDALPELINPKTGRIHTSFNQTVTATGRLSSTNPNLQNIPVRDDDGKEIRRAFIANYTDSVFLSADYSQIELRLMAHLSQDPAMIEAFKNGMDIHTATAAKVFHTTTEEVTSDMRRKAKTANFGIIYGITPFGLSERLGIPPKEAKEIIDGYFASFPQVKAYMDKSIENAAEKGYVETIMGRRRYLKDIHSGNSVVRGFAERNAINAPIQGSAADIIKLAMVRIAERFRRERIRSTMMLQVHDELNFSVFKDELDRVKQIVREEMEQVYPEITIPLTVDIGVGENWLEAH</sequence>
<dbReference type="Gene3D" id="3.30.70.370">
    <property type="match status" value="1"/>
</dbReference>
<evidence type="ECO:0000256" key="2">
    <source>
        <dbReference type="ARBA" id="ARBA00012417"/>
    </source>
</evidence>
<dbReference type="Gene3D" id="1.20.1060.10">
    <property type="entry name" value="Taq DNA Polymerase, Chain T, domain 4"/>
    <property type="match status" value="1"/>
</dbReference>
<name>A0ABR4XK63_9PORP</name>
<dbReference type="SMART" id="SM00482">
    <property type="entry name" value="POLAc"/>
    <property type="match status" value="1"/>
</dbReference>
<evidence type="ECO:0000256" key="5">
    <source>
        <dbReference type="ARBA" id="ARBA00022695"/>
    </source>
</evidence>
<dbReference type="CDD" id="cd06139">
    <property type="entry name" value="DNA_polA_I_Ecoli_like_exo"/>
    <property type="match status" value="1"/>
</dbReference>
<dbReference type="SUPFAM" id="SSF88723">
    <property type="entry name" value="PIN domain-like"/>
    <property type="match status" value="1"/>
</dbReference>
<keyword evidence="21" id="KW-1185">Reference proteome</keyword>
<dbReference type="SUPFAM" id="SSF47807">
    <property type="entry name" value="5' to 3' exonuclease, C-terminal subdomain"/>
    <property type="match status" value="1"/>
</dbReference>
<keyword evidence="13 16" id="KW-0234">DNA repair</keyword>
<comment type="function">
    <text evidence="16">In addition to polymerase activity, this DNA polymerase exhibits 3'-5' and 5'-3' exonuclease activity.</text>
</comment>
<dbReference type="InterPro" id="IPR001098">
    <property type="entry name" value="DNA-dir_DNA_pol_A_palm_dom"/>
</dbReference>
<dbReference type="InterPro" id="IPR043502">
    <property type="entry name" value="DNA/RNA_pol_sf"/>
</dbReference>
<comment type="similarity">
    <text evidence="1 16">Belongs to the DNA polymerase type-A family.</text>
</comment>
<keyword evidence="11 16" id="KW-0239">DNA-directed DNA polymerase</keyword>
<comment type="catalytic activity">
    <reaction evidence="14 16">
        <text>DNA(n) + a 2'-deoxyribonucleoside 5'-triphosphate = DNA(n+1) + diphosphate</text>
        <dbReference type="Rhea" id="RHEA:22508"/>
        <dbReference type="Rhea" id="RHEA-COMP:17339"/>
        <dbReference type="Rhea" id="RHEA-COMP:17340"/>
        <dbReference type="ChEBI" id="CHEBI:33019"/>
        <dbReference type="ChEBI" id="CHEBI:61560"/>
        <dbReference type="ChEBI" id="CHEBI:173112"/>
        <dbReference type="EC" id="2.7.7.7"/>
    </reaction>
</comment>
<proteinExistence type="inferred from homology"/>
<dbReference type="InterPro" id="IPR020045">
    <property type="entry name" value="DNA_polI_H3TH"/>
</dbReference>
<evidence type="ECO:0000313" key="20">
    <source>
        <dbReference type="EMBL" id="KGN91786.1"/>
    </source>
</evidence>
<dbReference type="Proteomes" id="UP000030101">
    <property type="component" value="Unassembled WGS sequence"/>
</dbReference>
<dbReference type="InterPro" id="IPR036397">
    <property type="entry name" value="RNaseH_sf"/>
</dbReference>
<evidence type="ECO:0000259" key="19">
    <source>
        <dbReference type="SMART" id="SM00482"/>
    </source>
</evidence>
<evidence type="ECO:0000256" key="15">
    <source>
        <dbReference type="NCBIfam" id="TIGR00593"/>
    </source>
</evidence>
<dbReference type="PRINTS" id="PR00868">
    <property type="entry name" value="DNAPOLI"/>
</dbReference>
<accession>A0ABR4XK63</accession>
<evidence type="ECO:0000256" key="4">
    <source>
        <dbReference type="ARBA" id="ARBA00022679"/>
    </source>
</evidence>
<dbReference type="Gene3D" id="3.30.420.10">
    <property type="entry name" value="Ribonuclease H-like superfamily/Ribonuclease H"/>
    <property type="match status" value="1"/>
</dbReference>
<gene>
    <name evidence="16" type="primary">polA</name>
    <name evidence="20" type="ORF">HQ43_06770</name>
</gene>
<evidence type="ECO:0000256" key="3">
    <source>
        <dbReference type="ARBA" id="ARBA00020311"/>
    </source>
</evidence>
<dbReference type="InterPro" id="IPR029060">
    <property type="entry name" value="PIN-like_dom_sf"/>
</dbReference>
<dbReference type="Gene3D" id="3.40.50.1010">
    <property type="entry name" value="5'-nuclease"/>
    <property type="match status" value="1"/>
</dbReference>
<evidence type="ECO:0000256" key="10">
    <source>
        <dbReference type="ARBA" id="ARBA00022839"/>
    </source>
</evidence>
<evidence type="ECO:0000256" key="9">
    <source>
        <dbReference type="ARBA" id="ARBA00022801"/>
    </source>
</evidence>
<dbReference type="CDD" id="cd08637">
    <property type="entry name" value="DNA_pol_A_pol_I_C"/>
    <property type="match status" value="1"/>
</dbReference>
<keyword evidence="8 16" id="KW-0227">DNA damage</keyword>
<dbReference type="InterPro" id="IPR018320">
    <property type="entry name" value="DNA_polymerase_1"/>
</dbReference>
<comment type="caution">
    <text evidence="20">The sequence shown here is derived from an EMBL/GenBank/DDBJ whole genome shotgun (WGS) entry which is preliminary data.</text>
</comment>
<dbReference type="Pfam" id="PF02739">
    <property type="entry name" value="5_3_exonuc_N"/>
    <property type="match status" value="1"/>
</dbReference>